<sequence length="344" mass="39285">MARVRCIMMQRDEQLLLDAWVRHYAYLFGFENILIFDNGSTDPAVLDILTQYETAGVSILREHNRIEDFHGKNDHFRNVISNWDTQGDYDFVLPLDCDEFLGVCTKTGVSFSRSAIHAHFNALLGERRALKISPCLFNIPDIPAGFRACHLTKTFVAARTLQTLDHGFHAATSNAETGWRETDFVYMHMHNKPFALLCEHARRKLAYYVDITDHKALSAYCGPGHHLAPYLLTDEQAWKENLRKGHLFRIPSFITHMQALGIRSAYFGSDKTTSHSGDATHLLDIGSNAYIHEEIFDPQKWRQNHPDSPATFKACLKSRSCRQGFSSLFSKPLWKHQKNSLLGT</sequence>
<reference evidence="1" key="1">
    <citation type="submission" date="2019-11" db="EMBL/GenBank/DDBJ databases">
        <title>Description of new Acetobacter species.</title>
        <authorList>
            <person name="Cleenwerck I."/>
            <person name="Sombolestani A.S."/>
        </authorList>
    </citation>
    <scope>NUCLEOTIDE SEQUENCE</scope>
    <source>
        <strain evidence="1">LMG 1626</strain>
    </source>
</reference>
<evidence type="ECO:0000313" key="2">
    <source>
        <dbReference type="Proteomes" id="UP000597459"/>
    </source>
</evidence>
<name>A0A967B8A2_9PROT</name>
<dbReference type="Pfam" id="PF13704">
    <property type="entry name" value="Glyco_tranf_2_4"/>
    <property type="match status" value="1"/>
</dbReference>
<dbReference type="AlphaFoldDB" id="A0A967B8A2"/>
<gene>
    <name evidence="1" type="ORF">GOB87_13635</name>
</gene>
<protein>
    <recommendedName>
        <fullName evidence="3">Glycosyl transferase family 2</fullName>
    </recommendedName>
</protein>
<dbReference type="Proteomes" id="UP000597459">
    <property type="component" value="Unassembled WGS sequence"/>
</dbReference>
<organism evidence="1 2">
    <name type="scientific">Acetobacter estunensis</name>
    <dbReference type="NCBI Taxonomy" id="104097"/>
    <lineage>
        <taxon>Bacteria</taxon>
        <taxon>Pseudomonadati</taxon>
        <taxon>Pseudomonadota</taxon>
        <taxon>Alphaproteobacteria</taxon>
        <taxon>Acetobacterales</taxon>
        <taxon>Acetobacteraceae</taxon>
        <taxon>Acetobacter</taxon>
    </lineage>
</organism>
<evidence type="ECO:0000313" key="1">
    <source>
        <dbReference type="EMBL" id="NHO54974.1"/>
    </source>
</evidence>
<comment type="caution">
    <text evidence="1">The sequence shown here is derived from an EMBL/GenBank/DDBJ whole genome shotgun (WGS) entry which is preliminary data.</text>
</comment>
<proteinExistence type="predicted"/>
<accession>A0A967B8A2</accession>
<keyword evidence="2" id="KW-1185">Reference proteome</keyword>
<dbReference type="EMBL" id="WOTH01000041">
    <property type="protein sequence ID" value="NHO54974.1"/>
    <property type="molecule type" value="Genomic_DNA"/>
</dbReference>
<evidence type="ECO:0008006" key="3">
    <source>
        <dbReference type="Google" id="ProtNLM"/>
    </source>
</evidence>